<feature type="region of interest" description="Disordered" evidence="1">
    <location>
        <begin position="1"/>
        <end position="25"/>
    </location>
</feature>
<protein>
    <submittedName>
        <fullName evidence="2">Uncharacterized protein</fullName>
    </submittedName>
</protein>
<accession>A0A561SLN2</accession>
<dbReference type="Proteomes" id="UP000321261">
    <property type="component" value="Unassembled WGS sequence"/>
</dbReference>
<gene>
    <name evidence="2" type="ORF">FHX44_111654</name>
</gene>
<organism evidence="2 3">
    <name type="scientific">Pseudonocardia hierapolitana</name>
    <dbReference type="NCBI Taxonomy" id="1128676"/>
    <lineage>
        <taxon>Bacteria</taxon>
        <taxon>Bacillati</taxon>
        <taxon>Actinomycetota</taxon>
        <taxon>Actinomycetes</taxon>
        <taxon>Pseudonocardiales</taxon>
        <taxon>Pseudonocardiaceae</taxon>
        <taxon>Pseudonocardia</taxon>
    </lineage>
</organism>
<sequence>MRPVAHADGAVRPEVSPRRKRREMSATGKALVLPYAALYTVRDGLIVSAGNYWDGLEALDQLRQTPT</sequence>
<reference evidence="2 3" key="1">
    <citation type="submission" date="2019-06" db="EMBL/GenBank/DDBJ databases">
        <title>Sequencing the genomes of 1000 actinobacteria strains.</title>
        <authorList>
            <person name="Klenk H.-P."/>
        </authorList>
    </citation>
    <scope>NUCLEOTIDE SEQUENCE [LARGE SCALE GENOMIC DNA]</scope>
    <source>
        <strain evidence="2 3">DSM 45671</strain>
    </source>
</reference>
<dbReference type="EMBL" id="VIWU01000001">
    <property type="protein sequence ID" value="TWF75769.1"/>
    <property type="molecule type" value="Genomic_DNA"/>
</dbReference>
<keyword evidence="3" id="KW-1185">Reference proteome</keyword>
<dbReference type="SUPFAM" id="SSF54427">
    <property type="entry name" value="NTF2-like"/>
    <property type="match status" value="1"/>
</dbReference>
<dbReference type="Gene3D" id="3.10.450.50">
    <property type="match status" value="1"/>
</dbReference>
<comment type="caution">
    <text evidence="2">The sequence shown here is derived from an EMBL/GenBank/DDBJ whole genome shotgun (WGS) entry which is preliminary data.</text>
</comment>
<evidence type="ECO:0000313" key="2">
    <source>
        <dbReference type="EMBL" id="TWF75769.1"/>
    </source>
</evidence>
<evidence type="ECO:0000313" key="3">
    <source>
        <dbReference type="Proteomes" id="UP000321261"/>
    </source>
</evidence>
<name>A0A561SLN2_9PSEU</name>
<dbReference type="AlphaFoldDB" id="A0A561SLN2"/>
<evidence type="ECO:0000256" key="1">
    <source>
        <dbReference type="SAM" id="MobiDB-lite"/>
    </source>
</evidence>
<proteinExistence type="predicted"/>
<dbReference type="InterPro" id="IPR032710">
    <property type="entry name" value="NTF2-like_dom_sf"/>
</dbReference>